<organism evidence="3 4">
    <name type="scientific">Prosthecobacter fusiformis</name>
    <dbReference type="NCBI Taxonomy" id="48464"/>
    <lineage>
        <taxon>Bacteria</taxon>
        <taxon>Pseudomonadati</taxon>
        <taxon>Verrucomicrobiota</taxon>
        <taxon>Verrucomicrobiia</taxon>
        <taxon>Verrucomicrobiales</taxon>
        <taxon>Verrucomicrobiaceae</taxon>
        <taxon>Prosthecobacter</taxon>
    </lineage>
</organism>
<dbReference type="InterPro" id="IPR011053">
    <property type="entry name" value="Single_hybrid_motif"/>
</dbReference>
<evidence type="ECO:0000256" key="2">
    <source>
        <dbReference type="ARBA" id="ARBA00022823"/>
    </source>
</evidence>
<evidence type="ECO:0000313" key="4">
    <source>
        <dbReference type="Proteomes" id="UP000295662"/>
    </source>
</evidence>
<evidence type="ECO:0000256" key="1">
    <source>
        <dbReference type="ARBA" id="ARBA00001938"/>
    </source>
</evidence>
<dbReference type="GO" id="GO:0009249">
    <property type="term" value="P:protein lipoylation"/>
    <property type="evidence" value="ECO:0007669"/>
    <property type="project" value="TreeGrafter"/>
</dbReference>
<dbReference type="Gene3D" id="2.40.50.100">
    <property type="match status" value="1"/>
</dbReference>
<dbReference type="Pfam" id="PF01597">
    <property type="entry name" value="GCV_H"/>
    <property type="match status" value="1"/>
</dbReference>
<dbReference type="OrthoDB" id="191553at2"/>
<dbReference type="CDD" id="cd06848">
    <property type="entry name" value="GCS_H"/>
    <property type="match status" value="1"/>
</dbReference>
<proteinExistence type="predicted"/>
<dbReference type="PROSITE" id="PS00189">
    <property type="entry name" value="LIPOYL"/>
    <property type="match status" value="1"/>
</dbReference>
<dbReference type="GO" id="GO:0005829">
    <property type="term" value="C:cytosol"/>
    <property type="evidence" value="ECO:0007669"/>
    <property type="project" value="TreeGrafter"/>
</dbReference>
<protein>
    <submittedName>
        <fullName evidence="3">Glycine cleavage system H protein</fullName>
    </submittedName>
</protein>
<sequence>MSLPTVRFKHARFSARFPEAYSYSRSHYWMAPVEDQPGLWRVGFTKFATRMLGELVDCEWPTKEGDAIEPGKNIGWVEGFKAASDVYSVMSGQFAGGNPYLKQDACVVRTDPYEVGWLYAVRGEPEADHLDVHGYIEYLSGIIHRMAEEGHGEEGAGEE</sequence>
<dbReference type="InterPro" id="IPR033753">
    <property type="entry name" value="GCV_H/Fam206"/>
</dbReference>
<reference evidence="3 4" key="1">
    <citation type="submission" date="2019-03" db="EMBL/GenBank/DDBJ databases">
        <title>Genomic Encyclopedia of Archaeal and Bacterial Type Strains, Phase II (KMG-II): from individual species to whole genera.</title>
        <authorList>
            <person name="Goeker M."/>
        </authorList>
    </citation>
    <scope>NUCLEOTIDE SEQUENCE [LARGE SCALE GENOMIC DNA]</scope>
    <source>
        <strain evidence="3 4">ATCC 25309</strain>
    </source>
</reference>
<dbReference type="PANTHER" id="PTHR11715">
    <property type="entry name" value="GLYCINE CLEAVAGE SYSTEM H PROTEIN"/>
    <property type="match status" value="1"/>
</dbReference>
<dbReference type="GO" id="GO:0005960">
    <property type="term" value="C:glycine cleavage complex"/>
    <property type="evidence" value="ECO:0007669"/>
    <property type="project" value="InterPro"/>
</dbReference>
<dbReference type="EMBL" id="SOCA01000002">
    <property type="protein sequence ID" value="TDU73378.1"/>
    <property type="molecule type" value="Genomic_DNA"/>
</dbReference>
<comment type="caution">
    <text evidence="3">The sequence shown here is derived from an EMBL/GenBank/DDBJ whole genome shotgun (WGS) entry which is preliminary data.</text>
</comment>
<name>A0A4R7S725_9BACT</name>
<dbReference type="AlphaFoldDB" id="A0A4R7S725"/>
<evidence type="ECO:0000313" key="3">
    <source>
        <dbReference type="EMBL" id="TDU73378.1"/>
    </source>
</evidence>
<dbReference type="InterPro" id="IPR002930">
    <property type="entry name" value="GCV_H"/>
</dbReference>
<gene>
    <name evidence="3" type="ORF">EI77_01848</name>
</gene>
<accession>A0A4R7S725</accession>
<dbReference type="PANTHER" id="PTHR11715:SF3">
    <property type="entry name" value="GLYCINE CLEAVAGE SYSTEM H PROTEIN-RELATED"/>
    <property type="match status" value="1"/>
</dbReference>
<dbReference type="InterPro" id="IPR003016">
    <property type="entry name" value="2-oxoA_DH_lipoyl-BS"/>
</dbReference>
<keyword evidence="2" id="KW-0450">Lipoyl</keyword>
<dbReference type="SUPFAM" id="SSF51230">
    <property type="entry name" value="Single hybrid motif"/>
    <property type="match status" value="1"/>
</dbReference>
<keyword evidence="4" id="KW-1185">Reference proteome</keyword>
<dbReference type="Proteomes" id="UP000295662">
    <property type="component" value="Unassembled WGS sequence"/>
</dbReference>
<dbReference type="RefSeq" id="WP_133794855.1">
    <property type="nucleotide sequence ID" value="NZ_SOCA01000002.1"/>
</dbReference>
<dbReference type="GO" id="GO:0019464">
    <property type="term" value="P:glycine decarboxylation via glycine cleavage system"/>
    <property type="evidence" value="ECO:0007669"/>
    <property type="project" value="InterPro"/>
</dbReference>
<comment type="cofactor">
    <cofactor evidence="1">
        <name>(R)-lipoate</name>
        <dbReference type="ChEBI" id="CHEBI:83088"/>
    </cofactor>
</comment>